<evidence type="ECO:0000313" key="3">
    <source>
        <dbReference type="EnsemblPlants" id="Solyc08g029344.1.1"/>
    </source>
</evidence>
<accession>A0A3Q7IHA9</accession>
<feature type="compositionally biased region" description="Acidic residues" evidence="1">
    <location>
        <begin position="114"/>
        <end position="127"/>
    </location>
</feature>
<sequence length="182" mass="21189">MDVVDKSWMDLRRSTDEYIHGVSDFLDKAFERATQGDEILYPCKKFFNPYWHFRNVVEDHLICHGNTPHPTKYDEPFDRQDVVDKLREGPSEDAKRFFKLVKEGKKDLYLGYQTDDDEDNQTEEGDDSSLYPKTGHPIEKSEEGQLLKLIEQEPVASQPEANGQSVEEQPLEQPLEQQPIED</sequence>
<dbReference type="Gramene" id="Solyc08g029344.1.1">
    <property type="protein sequence ID" value="Solyc08g029344.1.1"/>
    <property type="gene ID" value="Solyc08g029344.1"/>
</dbReference>
<proteinExistence type="predicted"/>
<evidence type="ECO:0000259" key="2">
    <source>
        <dbReference type="Pfam" id="PF13963"/>
    </source>
</evidence>
<keyword evidence="4" id="KW-1185">Reference proteome</keyword>
<dbReference type="Proteomes" id="UP000004994">
    <property type="component" value="Chromosome 8"/>
</dbReference>
<evidence type="ECO:0000256" key="1">
    <source>
        <dbReference type="SAM" id="MobiDB-lite"/>
    </source>
</evidence>
<protein>
    <recommendedName>
        <fullName evidence="2">Transposase-associated domain-containing protein</fullName>
    </recommendedName>
</protein>
<name>A0A3Q7IHA9_SOLLC</name>
<evidence type="ECO:0000313" key="4">
    <source>
        <dbReference type="Proteomes" id="UP000004994"/>
    </source>
</evidence>
<feature type="region of interest" description="Disordered" evidence="1">
    <location>
        <begin position="111"/>
        <end position="182"/>
    </location>
</feature>
<feature type="compositionally biased region" description="Basic and acidic residues" evidence="1">
    <location>
        <begin position="136"/>
        <end position="145"/>
    </location>
</feature>
<reference evidence="3" key="1">
    <citation type="journal article" date="2012" name="Nature">
        <title>The tomato genome sequence provides insights into fleshy fruit evolution.</title>
        <authorList>
            <consortium name="Tomato Genome Consortium"/>
        </authorList>
    </citation>
    <scope>NUCLEOTIDE SEQUENCE [LARGE SCALE GENOMIC DNA]</scope>
    <source>
        <strain evidence="3">cv. Heinz 1706</strain>
    </source>
</reference>
<dbReference type="STRING" id="4081.A0A3Q7IHA9"/>
<dbReference type="InParanoid" id="A0A3Q7IHA9"/>
<dbReference type="Pfam" id="PF13963">
    <property type="entry name" value="Transpos_assoc"/>
    <property type="match status" value="1"/>
</dbReference>
<organism evidence="3">
    <name type="scientific">Solanum lycopersicum</name>
    <name type="common">Tomato</name>
    <name type="synonym">Lycopersicon esculentum</name>
    <dbReference type="NCBI Taxonomy" id="4081"/>
    <lineage>
        <taxon>Eukaryota</taxon>
        <taxon>Viridiplantae</taxon>
        <taxon>Streptophyta</taxon>
        <taxon>Embryophyta</taxon>
        <taxon>Tracheophyta</taxon>
        <taxon>Spermatophyta</taxon>
        <taxon>Magnoliopsida</taxon>
        <taxon>eudicotyledons</taxon>
        <taxon>Gunneridae</taxon>
        <taxon>Pentapetalae</taxon>
        <taxon>asterids</taxon>
        <taxon>lamiids</taxon>
        <taxon>Solanales</taxon>
        <taxon>Solanaceae</taxon>
        <taxon>Solanoideae</taxon>
        <taxon>Solaneae</taxon>
        <taxon>Solanum</taxon>
        <taxon>Solanum subgen. Lycopersicon</taxon>
    </lineage>
</organism>
<dbReference type="EnsemblPlants" id="Solyc08g029344.1.1">
    <property type="protein sequence ID" value="Solyc08g029344.1.1"/>
    <property type="gene ID" value="Solyc08g029344.1"/>
</dbReference>
<reference evidence="3" key="2">
    <citation type="submission" date="2019-01" db="UniProtKB">
        <authorList>
            <consortium name="EnsemblPlants"/>
        </authorList>
    </citation>
    <scope>IDENTIFICATION</scope>
    <source>
        <strain evidence="3">cv. Heinz 1706</strain>
    </source>
</reference>
<dbReference type="InterPro" id="IPR029480">
    <property type="entry name" value="Transpos_assoc"/>
</dbReference>
<dbReference type="AlphaFoldDB" id="A0A3Q7IHA9"/>
<feature type="compositionally biased region" description="Low complexity" evidence="1">
    <location>
        <begin position="167"/>
        <end position="182"/>
    </location>
</feature>
<feature type="domain" description="Transposase-associated" evidence="2">
    <location>
        <begin position="6"/>
        <end position="67"/>
    </location>
</feature>